<proteinExistence type="predicted"/>
<comment type="caution">
    <text evidence="1">The sequence shown here is derived from an EMBL/GenBank/DDBJ whole genome shotgun (WGS) entry which is preliminary data.</text>
</comment>
<dbReference type="Proteomes" id="UP000002171">
    <property type="component" value="Unassembled WGS sequence"/>
</dbReference>
<gene>
    <name evidence="1" type="ORF">MED92_08331</name>
</gene>
<name>A0A7U8GUA1_NEPCE</name>
<keyword evidence="2" id="KW-1185">Reference proteome</keyword>
<sequence length="41" mass="4525">MAKLDFHGITSVSSLLINQHMDGVFSDFVDIFAIDVDAIIE</sequence>
<dbReference type="EMBL" id="AAOW01000001">
    <property type="protein sequence ID" value="EAR63112.1"/>
    <property type="molecule type" value="Genomic_DNA"/>
</dbReference>
<dbReference type="AlphaFoldDB" id="A0A7U8GUA1"/>
<organism evidence="1 2">
    <name type="scientific">Neptuniibacter caesariensis</name>
    <dbReference type="NCBI Taxonomy" id="207954"/>
    <lineage>
        <taxon>Bacteria</taxon>
        <taxon>Pseudomonadati</taxon>
        <taxon>Pseudomonadota</taxon>
        <taxon>Gammaproteobacteria</taxon>
        <taxon>Oceanospirillales</taxon>
        <taxon>Oceanospirillaceae</taxon>
        <taxon>Neptuniibacter</taxon>
    </lineage>
</organism>
<accession>A0A7U8GUA1</accession>
<evidence type="ECO:0000313" key="2">
    <source>
        <dbReference type="Proteomes" id="UP000002171"/>
    </source>
</evidence>
<reference evidence="1 2" key="1">
    <citation type="submission" date="2006-02" db="EMBL/GenBank/DDBJ databases">
        <authorList>
            <person name="Pinhassi J."/>
            <person name="Pedros-Alio C."/>
            <person name="Ferriera S."/>
            <person name="Johnson J."/>
            <person name="Kravitz S."/>
            <person name="Halpern A."/>
            <person name="Remington K."/>
            <person name="Beeson K."/>
            <person name="Tran B."/>
            <person name="Rogers Y.-H."/>
            <person name="Friedman R."/>
            <person name="Venter J.C."/>
        </authorList>
    </citation>
    <scope>NUCLEOTIDE SEQUENCE [LARGE SCALE GENOMIC DNA]</scope>
    <source>
        <strain evidence="1 2">MED92</strain>
    </source>
</reference>
<evidence type="ECO:0000313" key="1">
    <source>
        <dbReference type="EMBL" id="EAR63112.1"/>
    </source>
</evidence>
<protein>
    <submittedName>
        <fullName evidence="1">Uncharacterized protein</fullName>
    </submittedName>
</protein>